<evidence type="ECO:0000313" key="2">
    <source>
        <dbReference type="EMBL" id="KFM58353.1"/>
    </source>
</evidence>
<dbReference type="InterPro" id="IPR015943">
    <property type="entry name" value="WD40/YVTN_repeat-like_dom_sf"/>
</dbReference>
<evidence type="ECO:0000259" key="1">
    <source>
        <dbReference type="Pfam" id="PF10433"/>
    </source>
</evidence>
<dbReference type="AlphaFoldDB" id="A0A087SZR4"/>
<dbReference type="OrthoDB" id="433457at2759"/>
<protein>
    <submittedName>
        <fullName evidence="2">DNA damage-binding protein 1</fullName>
    </submittedName>
</protein>
<dbReference type="InterPro" id="IPR050358">
    <property type="entry name" value="RSE1/DDB1/CFT1"/>
</dbReference>
<proteinExistence type="predicted"/>
<gene>
    <name evidence="2" type="ORF">X975_14518</name>
</gene>
<dbReference type="Pfam" id="PF10433">
    <property type="entry name" value="Beta-prop_RSE1_1st"/>
    <property type="match status" value="1"/>
</dbReference>
<feature type="domain" description="RSE1/DDB1/CPSF1 first beta-propeller" evidence="1">
    <location>
        <begin position="15"/>
        <end position="150"/>
    </location>
</feature>
<accession>A0A087SZR4</accession>
<dbReference type="Gene3D" id="2.130.10.10">
    <property type="entry name" value="YVTN repeat-like/Quinoprotein amine dehydrogenase"/>
    <property type="match status" value="1"/>
</dbReference>
<dbReference type="STRING" id="407821.A0A087SZR4"/>
<organism evidence="2 3">
    <name type="scientific">Stegodyphus mimosarum</name>
    <name type="common">African social velvet spider</name>
    <dbReference type="NCBI Taxonomy" id="407821"/>
    <lineage>
        <taxon>Eukaryota</taxon>
        <taxon>Metazoa</taxon>
        <taxon>Ecdysozoa</taxon>
        <taxon>Arthropoda</taxon>
        <taxon>Chelicerata</taxon>
        <taxon>Arachnida</taxon>
        <taxon>Araneae</taxon>
        <taxon>Araneomorphae</taxon>
        <taxon>Entelegynae</taxon>
        <taxon>Eresoidea</taxon>
        <taxon>Eresidae</taxon>
        <taxon>Stegodyphus</taxon>
    </lineage>
</organism>
<feature type="non-terminal residue" evidence="2">
    <location>
        <position position="154"/>
    </location>
</feature>
<dbReference type="InterPro" id="IPR018846">
    <property type="entry name" value="Beta-prop_RSE1/DDB1/CPSF1_1st"/>
</dbReference>
<name>A0A087SZR4_STEMI</name>
<reference evidence="2 3" key="1">
    <citation type="submission" date="2013-11" db="EMBL/GenBank/DDBJ databases">
        <title>Genome sequencing of Stegodyphus mimosarum.</title>
        <authorList>
            <person name="Bechsgaard J."/>
        </authorList>
    </citation>
    <scope>NUCLEOTIDE SEQUENCE [LARGE SCALE GENOMIC DNA]</scope>
</reference>
<evidence type="ECO:0000313" key="3">
    <source>
        <dbReference type="Proteomes" id="UP000054359"/>
    </source>
</evidence>
<dbReference type="PANTHER" id="PTHR10644">
    <property type="entry name" value="DNA REPAIR/RNA PROCESSING CPSF FAMILY"/>
    <property type="match status" value="1"/>
</dbReference>
<dbReference type="Proteomes" id="UP000054359">
    <property type="component" value="Unassembled WGS sequence"/>
</dbReference>
<sequence length="154" mass="16978">MSYNYVVTAHKPTSVGACATGNFTSPNDLNLLLAKNTRLEIYLVTPEGLRALKEISIYGRITVMKLFRPPGDVKDFLFILTHKYNAAILECVNEGENMEIVTLAHGNVSDAIARPSETGSIGIIDPLCKVIGLRLYDGLFKIIPLDRDIKELKA</sequence>
<dbReference type="OMA" id="LECVNEG"/>
<keyword evidence="3" id="KW-1185">Reference proteome</keyword>
<dbReference type="EMBL" id="KK112712">
    <property type="protein sequence ID" value="KFM58353.1"/>
    <property type="molecule type" value="Genomic_DNA"/>
</dbReference>